<dbReference type="NCBIfam" id="TIGR01730">
    <property type="entry name" value="RND_mfp"/>
    <property type="match status" value="1"/>
</dbReference>
<dbReference type="Gene3D" id="1.10.287.470">
    <property type="entry name" value="Helix hairpin bin"/>
    <property type="match status" value="1"/>
</dbReference>
<dbReference type="AlphaFoldDB" id="A0A4Q2UD35"/>
<feature type="compositionally biased region" description="Low complexity" evidence="3">
    <location>
        <begin position="41"/>
        <end position="55"/>
    </location>
</feature>
<feature type="region of interest" description="Disordered" evidence="3">
    <location>
        <begin position="36"/>
        <end position="66"/>
    </location>
</feature>
<dbReference type="GO" id="GO:0060003">
    <property type="term" value="P:copper ion export"/>
    <property type="evidence" value="ECO:0007669"/>
    <property type="project" value="TreeGrafter"/>
</dbReference>
<proteinExistence type="inferred from homology"/>
<gene>
    <name evidence="4" type="ORF">EQG79_28230</name>
</gene>
<evidence type="ECO:0000256" key="1">
    <source>
        <dbReference type="ARBA" id="ARBA00009477"/>
    </source>
</evidence>
<evidence type="ECO:0000313" key="5">
    <source>
        <dbReference type="Proteomes" id="UP000290407"/>
    </source>
</evidence>
<dbReference type="Gene3D" id="2.40.30.170">
    <property type="match status" value="1"/>
</dbReference>
<dbReference type="SUPFAM" id="SSF111369">
    <property type="entry name" value="HlyD-like secretion proteins"/>
    <property type="match status" value="1"/>
</dbReference>
<evidence type="ECO:0000313" key="4">
    <source>
        <dbReference type="EMBL" id="RYC66726.1"/>
    </source>
</evidence>
<dbReference type="GO" id="GO:0016020">
    <property type="term" value="C:membrane"/>
    <property type="evidence" value="ECO:0007669"/>
    <property type="project" value="InterPro"/>
</dbReference>
<comment type="caution">
    <text evidence="4">The sequence shown here is derived from an EMBL/GenBank/DDBJ whole genome shotgun (WGS) entry which is preliminary data.</text>
</comment>
<dbReference type="GO" id="GO:0022857">
    <property type="term" value="F:transmembrane transporter activity"/>
    <property type="evidence" value="ECO:0007669"/>
    <property type="project" value="InterPro"/>
</dbReference>
<organism evidence="4 5">
    <name type="scientific">Spirosoma sordidisoli</name>
    <dbReference type="NCBI Taxonomy" id="2502893"/>
    <lineage>
        <taxon>Bacteria</taxon>
        <taxon>Pseudomonadati</taxon>
        <taxon>Bacteroidota</taxon>
        <taxon>Cytophagia</taxon>
        <taxon>Cytophagales</taxon>
        <taxon>Cytophagaceae</taxon>
        <taxon>Spirosoma</taxon>
    </lineage>
</organism>
<dbReference type="GO" id="GO:0015679">
    <property type="term" value="P:plasma membrane copper ion transport"/>
    <property type="evidence" value="ECO:0007669"/>
    <property type="project" value="TreeGrafter"/>
</dbReference>
<dbReference type="InterPro" id="IPR006143">
    <property type="entry name" value="RND_pump_MFP"/>
</dbReference>
<dbReference type="Gene3D" id="2.40.50.100">
    <property type="match status" value="1"/>
</dbReference>
<name>A0A4Q2UD35_9BACT</name>
<evidence type="ECO:0000256" key="2">
    <source>
        <dbReference type="ARBA" id="ARBA00022448"/>
    </source>
</evidence>
<dbReference type="EMBL" id="SBLB01000012">
    <property type="protein sequence ID" value="RYC66726.1"/>
    <property type="molecule type" value="Genomic_DNA"/>
</dbReference>
<evidence type="ECO:0000256" key="3">
    <source>
        <dbReference type="SAM" id="MobiDB-lite"/>
    </source>
</evidence>
<protein>
    <submittedName>
        <fullName evidence="4">Efflux RND transporter periplasmic adaptor subunit</fullName>
    </submittedName>
</protein>
<keyword evidence="5" id="KW-1185">Reference proteome</keyword>
<dbReference type="Proteomes" id="UP000290407">
    <property type="component" value="Unassembled WGS sequence"/>
</dbReference>
<comment type="similarity">
    <text evidence="1">Belongs to the membrane fusion protein (MFP) (TC 8.A.1) family.</text>
</comment>
<reference evidence="4 5" key="1">
    <citation type="submission" date="2019-01" db="EMBL/GenBank/DDBJ databases">
        <title>Spirosoma flava sp. nov., a propanil-degrading bacterium isolated from herbicide-contaminated soil.</title>
        <authorList>
            <person name="Zhang L."/>
            <person name="Jiang J.-D."/>
        </authorList>
    </citation>
    <scope>NUCLEOTIDE SEQUENCE [LARGE SCALE GENOMIC DNA]</scope>
    <source>
        <strain evidence="4 5">TY50</strain>
    </source>
</reference>
<dbReference type="PANTHER" id="PTHR30097">
    <property type="entry name" value="CATION EFFLUX SYSTEM PROTEIN CUSB"/>
    <property type="match status" value="1"/>
</dbReference>
<dbReference type="InterPro" id="IPR051909">
    <property type="entry name" value="MFP_Cation_Efflux"/>
</dbReference>
<keyword evidence="2" id="KW-0813">Transport</keyword>
<dbReference type="GO" id="GO:0030313">
    <property type="term" value="C:cell envelope"/>
    <property type="evidence" value="ECO:0007669"/>
    <property type="project" value="TreeGrafter"/>
</dbReference>
<sequence>MTMFLHVINKKQQLTRGLYLLMSLSGVMGWTSGCNSDKTNSPADQAKSSASADSSGSKRDSSTGPVRVSLTQAQYDVAAIKMGQPTPRTLSTTLKVNGVVDVPAQNMVSVSVPFGGYIRQIRLEPGMRVRKGQTLVVLENPDYIQLQQDYLDTKAKLEYADLEFARQQELSRDNVNALKVFQQTRSNRQSLQAQLAGTAQRLAILRINPAKLTPGQLTRTISIPSPVSGFITNVPVNNGRFVNPADVLADITDVSRLYVRLSIFEKDISRIRTGQTIRFGMGGDATLTHRGQIFLIGKSIAADRTIPVLAHPDGYADDFIPGGYVSAQVDVKTQPLPALPESAVVNYGGQSLIYVLEGKRGSPATYQFRQVLIKTGVRENGYVAVTLPSDVNPQQTPIVMNGAYSLLSKLNNSEEE</sequence>
<dbReference type="PANTHER" id="PTHR30097:SF4">
    <property type="entry name" value="SLR6042 PROTEIN"/>
    <property type="match status" value="1"/>
</dbReference>
<accession>A0A4Q2UD35</accession>